<sequence>MIPIILHVGPRDLGRFTSSYPQLKDVHPVSVLSRTATEGLRVNAVYATPEARFHDNFAHHYRILERSMKLGRNPRRVL</sequence>
<dbReference type="Proteomes" id="UP000603463">
    <property type="component" value="Unassembled WGS sequence"/>
</dbReference>
<organism evidence="1 2">
    <name type="scientific">Rhodococcus hoagii</name>
    <name type="common">Corynebacterium equii</name>
    <dbReference type="NCBI Taxonomy" id="43767"/>
    <lineage>
        <taxon>Bacteria</taxon>
        <taxon>Bacillati</taxon>
        <taxon>Actinomycetota</taxon>
        <taxon>Actinomycetes</taxon>
        <taxon>Mycobacteriales</taxon>
        <taxon>Nocardiaceae</taxon>
        <taxon>Prescottella</taxon>
    </lineage>
</organism>
<evidence type="ECO:0000313" key="1">
    <source>
        <dbReference type="EMBL" id="NKT77258.1"/>
    </source>
</evidence>
<accession>A0A9Q4ZII2</accession>
<protein>
    <submittedName>
        <fullName evidence="1">Uncharacterized protein</fullName>
    </submittedName>
</protein>
<reference evidence="1" key="1">
    <citation type="journal article" date="2020" name="Environ. Microbiol.">
        <title>The novel and transferable erm(51) gene confers Macrolides, Lincosamides, and Streptogramins B (MLSB) resistance to clonal Rhodococcus equi in the environment.</title>
        <authorList>
            <person name="Huber L."/>
            <person name="Giguere S."/>
            <person name="Slovis N.M."/>
            <person name="Alvarez-Narvaez S."/>
            <person name="Hart K.A."/>
            <person name="Greiter M."/>
            <person name="Morris E.R.A."/>
            <person name="Cohen N.D."/>
        </authorList>
    </citation>
    <scope>NUCLEOTIDE SEQUENCE</scope>
    <source>
        <strain evidence="1">Lh_116_1</strain>
    </source>
</reference>
<name>A0A9Q4ZII2_RHOHA</name>
<evidence type="ECO:0000313" key="2">
    <source>
        <dbReference type="Proteomes" id="UP000603463"/>
    </source>
</evidence>
<proteinExistence type="predicted"/>
<gene>
    <name evidence="1" type="ORF">GS882_03350</name>
</gene>
<comment type="caution">
    <text evidence="1">The sequence shown here is derived from an EMBL/GenBank/DDBJ whole genome shotgun (WGS) entry which is preliminary data.</text>
</comment>
<dbReference type="EMBL" id="WVBC01000002">
    <property type="protein sequence ID" value="NKT77258.1"/>
    <property type="molecule type" value="Genomic_DNA"/>
</dbReference>
<dbReference type="AlphaFoldDB" id="A0A9Q4ZII2"/>